<sequence>MNQRIFAVIIIFINLSLLVNAGPLAYGACQTVCNIGWVSCYAAFGYVAGTVTAGAGTPLVILGCNAAQGACMALCAPLLFAPTP</sequence>
<accession>A0A397UMD0</accession>
<feature type="signal peptide" evidence="1">
    <location>
        <begin position="1"/>
        <end position="21"/>
    </location>
</feature>
<dbReference type="STRING" id="44941.A0A397UMD0"/>
<dbReference type="PANTHER" id="PTHR37475:SF1">
    <property type="entry name" value="ZYGOTE-SPECIFIC PROTEIN"/>
    <property type="match status" value="1"/>
</dbReference>
<feature type="chain" id="PRO_5017201148" description="Cysteine-rich protein" evidence="1">
    <location>
        <begin position="22"/>
        <end position="84"/>
    </location>
</feature>
<proteinExistence type="predicted"/>
<dbReference type="PANTHER" id="PTHR37475">
    <property type="entry name" value="ZYGOTE-SPECIFIC CLASS V COPY B GENE PROTEIN"/>
    <property type="match status" value="1"/>
</dbReference>
<dbReference type="OrthoDB" id="10063670at2759"/>
<comment type="caution">
    <text evidence="2">The sequence shown here is derived from an EMBL/GenBank/DDBJ whole genome shotgun (WGS) entry which is preliminary data.</text>
</comment>
<evidence type="ECO:0000256" key="1">
    <source>
        <dbReference type="SAM" id="SignalP"/>
    </source>
</evidence>
<protein>
    <recommendedName>
        <fullName evidence="4">Cysteine-rich protein</fullName>
    </recommendedName>
</protein>
<evidence type="ECO:0008006" key="4">
    <source>
        <dbReference type="Google" id="ProtNLM"/>
    </source>
</evidence>
<reference evidence="2 3" key="1">
    <citation type="submission" date="2018-06" db="EMBL/GenBank/DDBJ databases">
        <title>Comparative genomics reveals the genomic features of Rhizophagus irregularis, R. cerebriforme, R. diaphanum and Gigaspora rosea, and their symbiotic lifestyle signature.</title>
        <authorList>
            <person name="Morin E."/>
            <person name="San Clemente H."/>
            <person name="Chen E.C.H."/>
            <person name="De La Providencia I."/>
            <person name="Hainaut M."/>
            <person name="Kuo A."/>
            <person name="Kohler A."/>
            <person name="Murat C."/>
            <person name="Tang N."/>
            <person name="Roy S."/>
            <person name="Loubradou J."/>
            <person name="Henrissat B."/>
            <person name="Grigoriev I.V."/>
            <person name="Corradi N."/>
            <person name="Roux C."/>
            <person name="Martin F.M."/>
        </authorList>
    </citation>
    <scope>NUCLEOTIDE SEQUENCE [LARGE SCALE GENOMIC DNA]</scope>
    <source>
        <strain evidence="2 3">DAOM 194757</strain>
    </source>
</reference>
<evidence type="ECO:0000313" key="2">
    <source>
        <dbReference type="EMBL" id="RIB10631.1"/>
    </source>
</evidence>
<evidence type="ECO:0000313" key="3">
    <source>
        <dbReference type="Proteomes" id="UP000266673"/>
    </source>
</evidence>
<organism evidence="2 3">
    <name type="scientific">Gigaspora rosea</name>
    <dbReference type="NCBI Taxonomy" id="44941"/>
    <lineage>
        <taxon>Eukaryota</taxon>
        <taxon>Fungi</taxon>
        <taxon>Fungi incertae sedis</taxon>
        <taxon>Mucoromycota</taxon>
        <taxon>Glomeromycotina</taxon>
        <taxon>Glomeromycetes</taxon>
        <taxon>Diversisporales</taxon>
        <taxon>Gigasporaceae</taxon>
        <taxon>Gigaspora</taxon>
    </lineage>
</organism>
<gene>
    <name evidence="2" type="ORF">C2G38_2205609</name>
</gene>
<keyword evidence="1" id="KW-0732">Signal</keyword>
<dbReference type="EMBL" id="QKWP01001227">
    <property type="protein sequence ID" value="RIB10631.1"/>
    <property type="molecule type" value="Genomic_DNA"/>
</dbReference>
<dbReference type="Proteomes" id="UP000266673">
    <property type="component" value="Unassembled WGS sequence"/>
</dbReference>
<name>A0A397UMD0_9GLOM</name>
<keyword evidence="3" id="KW-1185">Reference proteome</keyword>
<dbReference type="AlphaFoldDB" id="A0A397UMD0"/>